<reference evidence="2 3" key="1">
    <citation type="journal article" date="2009" name="Nature">
        <title>The Sorghum bicolor genome and the diversification of grasses.</title>
        <authorList>
            <person name="Paterson A.H."/>
            <person name="Bowers J.E."/>
            <person name="Bruggmann R."/>
            <person name="Dubchak I."/>
            <person name="Grimwood J."/>
            <person name="Gundlach H."/>
            <person name="Haberer G."/>
            <person name="Hellsten U."/>
            <person name="Mitros T."/>
            <person name="Poliakov A."/>
            <person name="Schmutz J."/>
            <person name="Spannagl M."/>
            <person name="Tang H."/>
            <person name="Wang X."/>
            <person name="Wicker T."/>
            <person name="Bharti A.K."/>
            <person name="Chapman J."/>
            <person name="Feltus F.A."/>
            <person name="Gowik U."/>
            <person name="Grigoriev I.V."/>
            <person name="Lyons E."/>
            <person name="Maher C.A."/>
            <person name="Martis M."/>
            <person name="Narechania A."/>
            <person name="Otillar R.P."/>
            <person name="Penning B.W."/>
            <person name="Salamov A.A."/>
            <person name="Wang Y."/>
            <person name="Zhang L."/>
            <person name="Carpita N.C."/>
            <person name="Freeling M."/>
            <person name="Gingle A.R."/>
            <person name="Hash C.T."/>
            <person name="Keller B."/>
            <person name="Klein P."/>
            <person name="Kresovich S."/>
            <person name="McCann M.C."/>
            <person name="Ming R."/>
            <person name="Peterson D.G."/>
            <person name="Mehboob-ur-Rahman"/>
            <person name="Ware D."/>
            <person name="Westhoff P."/>
            <person name="Mayer K.F."/>
            <person name="Messing J."/>
            <person name="Rokhsar D.S."/>
        </authorList>
    </citation>
    <scope>NUCLEOTIDE SEQUENCE [LARGE SCALE GENOMIC DNA]</scope>
    <source>
        <strain evidence="3">cv. BTx623</strain>
    </source>
</reference>
<protein>
    <submittedName>
        <fullName evidence="2">Uncharacterized protein</fullName>
    </submittedName>
</protein>
<evidence type="ECO:0000256" key="1">
    <source>
        <dbReference type="SAM" id="MobiDB-lite"/>
    </source>
</evidence>
<name>A0A1B6QDM1_SORBI</name>
<dbReference type="Gramene" id="KXG36020">
    <property type="protein sequence ID" value="KXG36020"/>
    <property type="gene ID" value="SORBI_3002G266700"/>
</dbReference>
<evidence type="ECO:0000313" key="3">
    <source>
        <dbReference type="Proteomes" id="UP000000768"/>
    </source>
</evidence>
<sequence length="124" mass="13657">MRMEGLIPFVFGAIKKRRATRRTMHYDLVSSPGGSPPPPHHHHRTRERPPPAEQRYAGGGAQRPHQSQSCRFVVPSSLADELHLLRDDDAGDGRGLSSRSLRFSSVRVLGCASGVHVQGPVVLY</sequence>
<dbReference type="PANTHER" id="PTHR35485">
    <property type="entry name" value="OS01G0888900 PROTEIN"/>
    <property type="match status" value="1"/>
</dbReference>
<organism evidence="2 3">
    <name type="scientific">Sorghum bicolor</name>
    <name type="common">Sorghum</name>
    <name type="synonym">Sorghum vulgare</name>
    <dbReference type="NCBI Taxonomy" id="4558"/>
    <lineage>
        <taxon>Eukaryota</taxon>
        <taxon>Viridiplantae</taxon>
        <taxon>Streptophyta</taxon>
        <taxon>Embryophyta</taxon>
        <taxon>Tracheophyta</taxon>
        <taxon>Spermatophyta</taxon>
        <taxon>Magnoliopsida</taxon>
        <taxon>Liliopsida</taxon>
        <taxon>Poales</taxon>
        <taxon>Poaceae</taxon>
        <taxon>PACMAD clade</taxon>
        <taxon>Panicoideae</taxon>
        <taxon>Andropogonodae</taxon>
        <taxon>Andropogoneae</taxon>
        <taxon>Sorghinae</taxon>
        <taxon>Sorghum</taxon>
    </lineage>
</organism>
<dbReference type="InParanoid" id="A0A1B6QDM1"/>
<reference evidence="3" key="2">
    <citation type="journal article" date="2018" name="Plant J.">
        <title>The Sorghum bicolor reference genome: improved assembly, gene annotations, a transcriptome atlas, and signatures of genome organization.</title>
        <authorList>
            <person name="McCormick R.F."/>
            <person name="Truong S.K."/>
            <person name="Sreedasyam A."/>
            <person name="Jenkins J."/>
            <person name="Shu S."/>
            <person name="Sims D."/>
            <person name="Kennedy M."/>
            <person name="Amirebrahimi M."/>
            <person name="Weers B.D."/>
            <person name="McKinley B."/>
            <person name="Mattison A."/>
            <person name="Morishige D.T."/>
            <person name="Grimwood J."/>
            <person name="Schmutz J."/>
            <person name="Mullet J.E."/>
        </authorList>
    </citation>
    <scope>NUCLEOTIDE SEQUENCE [LARGE SCALE GENOMIC DNA]</scope>
    <source>
        <strain evidence="3">cv. BTx623</strain>
    </source>
</reference>
<feature type="region of interest" description="Disordered" evidence="1">
    <location>
        <begin position="22"/>
        <end position="68"/>
    </location>
</feature>
<proteinExistence type="predicted"/>
<gene>
    <name evidence="2" type="ORF">SORBI_3002G266700</name>
</gene>
<dbReference type="FunCoup" id="A0A1B6QDM1">
    <property type="interactions" value="791"/>
</dbReference>
<accession>A0A1B6QDM1</accession>
<dbReference type="OMA" id="TRRTMHY"/>
<dbReference type="EMBL" id="CM000761">
    <property type="protein sequence ID" value="KXG36020.1"/>
    <property type="molecule type" value="Genomic_DNA"/>
</dbReference>
<dbReference type="Proteomes" id="UP000000768">
    <property type="component" value="Chromosome 2"/>
</dbReference>
<dbReference type="PANTHER" id="PTHR35485:SF9">
    <property type="entry name" value="OS09G0518750 PROTEIN"/>
    <property type="match status" value="1"/>
</dbReference>
<evidence type="ECO:0000313" key="2">
    <source>
        <dbReference type="EMBL" id="KXG36020.1"/>
    </source>
</evidence>
<keyword evidence="3" id="KW-1185">Reference proteome</keyword>
<dbReference type="AlphaFoldDB" id="A0A1B6QDM1"/>